<dbReference type="EMBL" id="JACHJR010000001">
    <property type="protein sequence ID" value="MBB4949506.1"/>
    <property type="molecule type" value="Genomic_DNA"/>
</dbReference>
<evidence type="ECO:0000313" key="2">
    <source>
        <dbReference type="Proteomes" id="UP000573327"/>
    </source>
</evidence>
<name>A0A7W7SFG7_9ACTN</name>
<dbReference type="AlphaFoldDB" id="A0A7W7SFG7"/>
<accession>A0A7W7SFG7</accession>
<dbReference type="RefSeq" id="WP_184919886.1">
    <property type="nucleotide sequence ID" value="NZ_JACHJR010000001.1"/>
</dbReference>
<reference evidence="1 2" key="1">
    <citation type="submission" date="2020-08" db="EMBL/GenBank/DDBJ databases">
        <title>Sequencing the genomes of 1000 actinobacteria strains.</title>
        <authorList>
            <person name="Klenk H.-P."/>
        </authorList>
    </citation>
    <scope>NUCLEOTIDE SEQUENCE [LARGE SCALE GENOMIC DNA]</scope>
    <source>
        <strain evidence="1 2">DSM 44786</strain>
    </source>
</reference>
<organism evidence="1 2">
    <name type="scientific">Kitasatospora gansuensis</name>
    <dbReference type="NCBI Taxonomy" id="258050"/>
    <lineage>
        <taxon>Bacteria</taxon>
        <taxon>Bacillati</taxon>
        <taxon>Actinomycetota</taxon>
        <taxon>Actinomycetes</taxon>
        <taxon>Kitasatosporales</taxon>
        <taxon>Streptomycetaceae</taxon>
        <taxon>Kitasatospora</taxon>
    </lineage>
</organism>
<dbReference type="Proteomes" id="UP000573327">
    <property type="component" value="Unassembled WGS sequence"/>
</dbReference>
<evidence type="ECO:0000313" key="1">
    <source>
        <dbReference type="EMBL" id="MBB4949506.1"/>
    </source>
</evidence>
<proteinExistence type="predicted"/>
<protein>
    <submittedName>
        <fullName evidence="1">Uncharacterized protein</fullName>
    </submittedName>
</protein>
<keyword evidence="2" id="KW-1185">Reference proteome</keyword>
<sequence>MTDPRPELLLSLTTTPTAEVAIATHHRRGRSARAAATGHAYLHTGVLSAAVVNRAASAEDDRRCATELADAVARFAAGSAEPDGRQQAGPDCAAERPCLRGVAWRCVVVLPSSGVEVHGTGCRAYGWSPGNGLRLLAAVEGGAADQLVIISTSHHALTRVEEEWVAVFADDPGTLAATLATTDTNAADTSVIVVRRSAAHDVDQQGGRTLPDGFGVGPLLVTRQITYHATPDPTALEHR</sequence>
<comment type="caution">
    <text evidence="1">The sequence shown here is derived from an EMBL/GenBank/DDBJ whole genome shotgun (WGS) entry which is preliminary data.</text>
</comment>
<gene>
    <name evidence="1" type="ORF">F4556_005041</name>
</gene>